<gene>
    <name evidence="4" type="ORF">FA13DRAFT_1647531</name>
</gene>
<sequence length="398" mass="45274">MHDEPIEFLASRRSKRSTAGNRMQVALAEVVADDIAKDIEDDIDFLDEKDEQDVFESDFESTDEEEEADGSGDAGDKEVNEEERRERKAARSKLEKITAAAHVRNRATFNPEAMVASKPKPKPRTPVFEDDVLESTSEISPKRKRKSTRMQTMLNTSATVERLKESHLHKQSTAPKARSKAKGYTQAELIARALGNEEGNIREHRDYLKNEEEKRKQARVVRASVTGPALRWVSKIEDEKVTVPRAPAFQFPTTQPPSIFGNIVPQSMLQQEPTEPEYKMEKVGKDYLVHEQGSKKKPTWKQSMQAMFGKEVQWDEVRYYSTKNRPYERPVQRCPFTGKIAPYMDPQTGIPFANVAAFAKSREMLGHEWVWDNGMGCYVEKEEGFDAMGGGDVGRLEL</sequence>
<feature type="compositionally biased region" description="Basic and acidic residues" evidence="2">
    <location>
        <begin position="74"/>
        <end position="86"/>
    </location>
</feature>
<organism evidence="4 5">
    <name type="scientific">Coprinellus micaceus</name>
    <name type="common">Glistening ink-cap mushroom</name>
    <name type="synonym">Coprinus micaceus</name>
    <dbReference type="NCBI Taxonomy" id="71717"/>
    <lineage>
        <taxon>Eukaryota</taxon>
        <taxon>Fungi</taxon>
        <taxon>Dikarya</taxon>
        <taxon>Basidiomycota</taxon>
        <taxon>Agaricomycotina</taxon>
        <taxon>Agaricomycetes</taxon>
        <taxon>Agaricomycetidae</taxon>
        <taxon>Agaricales</taxon>
        <taxon>Agaricineae</taxon>
        <taxon>Psathyrellaceae</taxon>
        <taxon>Coprinellus</taxon>
    </lineage>
</organism>
<dbReference type="EMBL" id="QPFP01000213">
    <property type="protein sequence ID" value="TEB18982.1"/>
    <property type="molecule type" value="Genomic_DNA"/>
</dbReference>
<evidence type="ECO:0000259" key="3">
    <source>
        <dbReference type="SMART" id="SM00993"/>
    </source>
</evidence>
<name>A0A4Y7SDH7_COPMI</name>
<dbReference type="AlphaFoldDB" id="A0A4Y7SDH7"/>
<dbReference type="PANTHER" id="PTHR13275:SF4">
    <property type="entry name" value="VACUOLAR PROTEIN SORTING-ASSOCIATED PROTEIN 72 HOMOLOG"/>
    <property type="match status" value="1"/>
</dbReference>
<accession>A0A4Y7SDH7</accession>
<dbReference type="PANTHER" id="PTHR13275">
    <property type="entry name" value="YL-1 PROTEIN TRANSCRIPTION FACTOR-LIKE 1"/>
    <property type="match status" value="1"/>
</dbReference>
<comment type="similarity">
    <text evidence="1">Belongs to the VPS72/YL1 family.</text>
</comment>
<proteinExistence type="inferred from homology"/>
<dbReference type="Pfam" id="PF08265">
    <property type="entry name" value="YL1_C"/>
    <property type="match status" value="1"/>
</dbReference>
<dbReference type="STRING" id="71717.A0A4Y7SDH7"/>
<feature type="region of interest" description="Disordered" evidence="2">
    <location>
        <begin position="1"/>
        <end position="22"/>
    </location>
</feature>
<evidence type="ECO:0000256" key="2">
    <source>
        <dbReference type="SAM" id="MobiDB-lite"/>
    </source>
</evidence>
<keyword evidence="5" id="KW-1185">Reference proteome</keyword>
<feature type="domain" description="Vps72/YL1 C-terminal" evidence="3">
    <location>
        <begin position="332"/>
        <end position="361"/>
    </location>
</feature>
<reference evidence="4 5" key="1">
    <citation type="journal article" date="2019" name="Nat. Ecol. Evol.">
        <title>Megaphylogeny resolves global patterns of mushroom evolution.</title>
        <authorList>
            <person name="Varga T."/>
            <person name="Krizsan K."/>
            <person name="Foldi C."/>
            <person name="Dima B."/>
            <person name="Sanchez-Garcia M."/>
            <person name="Sanchez-Ramirez S."/>
            <person name="Szollosi G.J."/>
            <person name="Szarkandi J.G."/>
            <person name="Papp V."/>
            <person name="Albert L."/>
            <person name="Andreopoulos W."/>
            <person name="Angelini C."/>
            <person name="Antonin V."/>
            <person name="Barry K.W."/>
            <person name="Bougher N.L."/>
            <person name="Buchanan P."/>
            <person name="Buyck B."/>
            <person name="Bense V."/>
            <person name="Catcheside P."/>
            <person name="Chovatia M."/>
            <person name="Cooper J."/>
            <person name="Damon W."/>
            <person name="Desjardin D."/>
            <person name="Finy P."/>
            <person name="Geml J."/>
            <person name="Haridas S."/>
            <person name="Hughes K."/>
            <person name="Justo A."/>
            <person name="Karasinski D."/>
            <person name="Kautmanova I."/>
            <person name="Kiss B."/>
            <person name="Kocsube S."/>
            <person name="Kotiranta H."/>
            <person name="LaButti K.M."/>
            <person name="Lechner B.E."/>
            <person name="Liimatainen K."/>
            <person name="Lipzen A."/>
            <person name="Lukacs Z."/>
            <person name="Mihaltcheva S."/>
            <person name="Morgado L.N."/>
            <person name="Niskanen T."/>
            <person name="Noordeloos M.E."/>
            <person name="Ohm R.A."/>
            <person name="Ortiz-Santana B."/>
            <person name="Ovrebo C."/>
            <person name="Racz N."/>
            <person name="Riley R."/>
            <person name="Savchenko A."/>
            <person name="Shiryaev A."/>
            <person name="Soop K."/>
            <person name="Spirin V."/>
            <person name="Szebenyi C."/>
            <person name="Tomsovsky M."/>
            <person name="Tulloss R.E."/>
            <person name="Uehling J."/>
            <person name="Grigoriev I.V."/>
            <person name="Vagvolgyi C."/>
            <person name="Papp T."/>
            <person name="Martin F.M."/>
            <person name="Miettinen O."/>
            <person name="Hibbett D.S."/>
            <person name="Nagy L.G."/>
        </authorList>
    </citation>
    <scope>NUCLEOTIDE SEQUENCE [LARGE SCALE GENOMIC DNA]</scope>
    <source>
        <strain evidence="4 5">FP101781</strain>
    </source>
</reference>
<dbReference type="InterPro" id="IPR013272">
    <property type="entry name" value="Vps72/YL1_C"/>
</dbReference>
<evidence type="ECO:0000256" key="1">
    <source>
        <dbReference type="ARBA" id="ARBA00006832"/>
    </source>
</evidence>
<protein>
    <recommendedName>
        <fullName evidence="3">Vps72/YL1 C-terminal domain-containing protein</fullName>
    </recommendedName>
</protein>
<dbReference type="Proteomes" id="UP000298030">
    <property type="component" value="Unassembled WGS sequence"/>
</dbReference>
<feature type="compositionally biased region" description="Acidic residues" evidence="2">
    <location>
        <begin position="42"/>
        <end position="70"/>
    </location>
</feature>
<dbReference type="SMART" id="SM00993">
    <property type="entry name" value="YL1_C"/>
    <property type="match status" value="1"/>
</dbReference>
<dbReference type="Pfam" id="PF05764">
    <property type="entry name" value="YL1"/>
    <property type="match status" value="1"/>
</dbReference>
<feature type="region of interest" description="Disordered" evidence="2">
    <location>
        <begin position="42"/>
        <end position="148"/>
    </location>
</feature>
<comment type="caution">
    <text evidence="4">The sequence shown here is derived from an EMBL/GenBank/DDBJ whole genome shotgun (WGS) entry which is preliminary data.</text>
</comment>
<dbReference type="InterPro" id="IPR046757">
    <property type="entry name" value="YL1_N"/>
</dbReference>
<dbReference type="GO" id="GO:0005634">
    <property type="term" value="C:nucleus"/>
    <property type="evidence" value="ECO:0007669"/>
    <property type="project" value="TreeGrafter"/>
</dbReference>
<evidence type="ECO:0000313" key="4">
    <source>
        <dbReference type="EMBL" id="TEB18982.1"/>
    </source>
</evidence>
<evidence type="ECO:0000313" key="5">
    <source>
        <dbReference type="Proteomes" id="UP000298030"/>
    </source>
</evidence>
<dbReference type="OrthoDB" id="78296at2759"/>